<name>A0A5B6T9G4_9BACT</name>
<dbReference type="Proteomes" id="UP000324133">
    <property type="component" value="Unassembled WGS sequence"/>
</dbReference>
<sequence length="159" mass="18143">MHRSGYFIFYLSCFLLLATSCQDFPKDPEKTLEQVSNGTLKVGYSENPPWVVKGPEGPTGIEAELVRGFAKTLNAKVEWQNDTEQNLLEDLEEKKLHLVIAGITDDSPWKSKISFTRPYTEMAKKKHVLCVVMGENAFIVKLEKFLHQQQSTLENRLQP</sequence>
<reference evidence="4 5" key="1">
    <citation type="submission" date="2019-07" db="EMBL/GenBank/DDBJ databases">
        <title>Rufibacter sp. nov., isolated from lake sediment.</title>
        <authorList>
            <person name="Qu J.-H."/>
        </authorList>
    </citation>
    <scope>NUCLEOTIDE SEQUENCE [LARGE SCALE GENOMIC DNA]</scope>
    <source>
        <strain evidence="4 5">NBS58-1</strain>
    </source>
</reference>
<dbReference type="Pfam" id="PF00497">
    <property type="entry name" value="SBP_bac_3"/>
    <property type="match status" value="1"/>
</dbReference>
<feature type="domain" description="Solute-binding protein family 3/N-terminal" evidence="3">
    <location>
        <begin position="40"/>
        <end position="123"/>
    </location>
</feature>
<dbReference type="RefSeq" id="WP_149092775.1">
    <property type="nucleotide sequence ID" value="NZ_VKKY01000003.1"/>
</dbReference>
<dbReference type="PANTHER" id="PTHR35936">
    <property type="entry name" value="MEMBRANE-BOUND LYTIC MUREIN TRANSGLYCOSYLASE F"/>
    <property type="match status" value="1"/>
</dbReference>
<evidence type="ECO:0000313" key="5">
    <source>
        <dbReference type="Proteomes" id="UP000324133"/>
    </source>
</evidence>
<feature type="signal peptide" evidence="2">
    <location>
        <begin position="1"/>
        <end position="25"/>
    </location>
</feature>
<evidence type="ECO:0000259" key="3">
    <source>
        <dbReference type="Pfam" id="PF00497"/>
    </source>
</evidence>
<evidence type="ECO:0000256" key="1">
    <source>
        <dbReference type="ARBA" id="ARBA00022729"/>
    </source>
</evidence>
<dbReference type="InterPro" id="IPR001638">
    <property type="entry name" value="Solute-binding_3/MltF_N"/>
</dbReference>
<accession>A0A5B6T9G4</accession>
<dbReference type="PROSITE" id="PS51257">
    <property type="entry name" value="PROKAR_LIPOPROTEIN"/>
    <property type="match status" value="1"/>
</dbReference>
<dbReference type="Gene3D" id="3.40.190.10">
    <property type="entry name" value="Periplasmic binding protein-like II"/>
    <property type="match status" value="1"/>
</dbReference>
<feature type="chain" id="PRO_5023061414" evidence="2">
    <location>
        <begin position="26"/>
        <end position="159"/>
    </location>
</feature>
<protein>
    <submittedName>
        <fullName evidence="4">Amino acid ABC transporter substrate-binding protein</fullName>
    </submittedName>
</protein>
<gene>
    <name evidence="4" type="ORF">FOA19_20900</name>
</gene>
<keyword evidence="5" id="KW-1185">Reference proteome</keyword>
<organism evidence="4 5">
    <name type="scientific">Rufibacter hautae</name>
    <dbReference type="NCBI Taxonomy" id="2595005"/>
    <lineage>
        <taxon>Bacteria</taxon>
        <taxon>Pseudomonadati</taxon>
        <taxon>Bacteroidota</taxon>
        <taxon>Cytophagia</taxon>
        <taxon>Cytophagales</taxon>
        <taxon>Hymenobacteraceae</taxon>
        <taxon>Rufibacter</taxon>
    </lineage>
</organism>
<evidence type="ECO:0000313" key="4">
    <source>
        <dbReference type="EMBL" id="KAA3436836.1"/>
    </source>
</evidence>
<dbReference type="OrthoDB" id="6150901at2"/>
<dbReference type="AlphaFoldDB" id="A0A5B6T9G4"/>
<evidence type="ECO:0000256" key="2">
    <source>
        <dbReference type="SAM" id="SignalP"/>
    </source>
</evidence>
<proteinExistence type="predicted"/>
<dbReference type="EMBL" id="VKKY01000003">
    <property type="protein sequence ID" value="KAA3436836.1"/>
    <property type="molecule type" value="Genomic_DNA"/>
</dbReference>
<keyword evidence="1 2" id="KW-0732">Signal</keyword>
<dbReference type="SUPFAM" id="SSF53850">
    <property type="entry name" value="Periplasmic binding protein-like II"/>
    <property type="match status" value="1"/>
</dbReference>
<comment type="caution">
    <text evidence="4">The sequence shown here is derived from an EMBL/GenBank/DDBJ whole genome shotgun (WGS) entry which is preliminary data.</text>
</comment>